<organism evidence="2 3">
    <name type="scientific">Pleurodeles waltl</name>
    <name type="common">Iberian ribbed newt</name>
    <dbReference type="NCBI Taxonomy" id="8319"/>
    <lineage>
        <taxon>Eukaryota</taxon>
        <taxon>Metazoa</taxon>
        <taxon>Chordata</taxon>
        <taxon>Craniata</taxon>
        <taxon>Vertebrata</taxon>
        <taxon>Euteleostomi</taxon>
        <taxon>Amphibia</taxon>
        <taxon>Batrachia</taxon>
        <taxon>Caudata</taxon>
        <taxon>Salamandroidea</taxon>
        <taxon>Salamandridae</taxon>
        <taxon>Pleurodelinae</taxon>
        <taxon>Pleurodeles</taxon>
    </lineage>
</organism>
<accession>A0AAV7MKP8</accession>
<sequence>MHPSFEAQSGITSLETIYRSIMEHREESKSESRKTQLACRKMQMSICRVAKTCSEYATRMGEVETRISKLEDNTASQGAIGDSMKARLDEAQWKLVDLEDKRNNLRVLGVPEGVKGTDPRGFIVSLFKEVFPDLIQWYWEREIQRAHLFPFNTRAKSPAGDKKSGAMLISLLNFQAKQAVYDLACPDHKRTVRGLDFFC</sequence>
<evidence type="ECO:0000313" key="3">
    <source>
        <dbReference type="Proteomes" id="UP001066276"/>
    </source>
</evidence>
<evidence type="ECO:0000256" key="1">
    <source>
        <dbReference type="SAM" id="Coils"/>
    </source>
</evidence>
<dbReference type="Gene3D" id="3.30.70.1820">
    <property type="entry name" value="L1 transposable element, RRM domain"/>
    <property type="match status" value="1"/>
</dbReference>
<dbReference type="EMBL" id="JANPWB010000013">
    <property type="protein sequence ID" value="KAJ1103724.1"/>
    <property type="molecule type" value="Genomic_DNA"/>
</dbReference>
<protein>
    <submittedName>
        <fullName evidence="2">Uncharacterized protein</fullName>
    </submittedName>
</protein>
<keyword evidence="1" id="KW-0175">Coiled coil</keyword>
<gene>
    <name evidence="2" type="ORF">NDU88_001145</name>
</gene>
<feature type="coiled-coil region" evidence="1">
    <location>
        <begin position="81"/>
        <end position="108"/>
    </location>
</feature>
<dbReference type="Proteomes" id="UP001066276">
    <property type="component" value="Chromosome 9"/>
</dbReference>
<reference evidence="2" key="1">
    <citation type="journal article" date="2022" name="bioRxiv">
        <title>Sequencing and chromosome-scale assembly of the giantPleurodeles waltlgenome.</title>
        <authorList>
            <person name="Brown T."/>
            <person name="Elewa A."/>
            <person name="Iarovenko S."/>
            <person name="Subramanian E."/>
            <person name="Araus A.J."/>
            <person name="Petzold A."/>
            <person name="Susuki M."/>
            <person name="Suzuki K.-i.T."/>
            <person name="Hayashi T."/>
            <person name="Toyoda A."/>
            <person name="Oliveira C."/>
            <person name="Osipova E."/>
            <person name="Leigh N.D."/>
            <person name="Simon A."/>
            <person name="Yun M.H."/>
        </authorList>
    </citation>
    <scope>NUCLEOTIDE SEQUENCE</scope>
    <source>
        <strain evidence="2">20211129_DDA</strain>
        <tissue evidence="2">Liver</tissue>
    </source>
</reference>
<keyword evidence="3" id="KW-1185">Reference proteome</keyword>
<name>A0AAV7MKP8_PLEWA</name>
<dbReference type="InterPro" id="IPR004244">
    <property type="entry name" value="Transposase_22"/>
</dbReference>
<dbReference type="PANTHER" id="PTHR11505">
    <property type="entry name" value="L1 TRANSPOSABLE ELEMENT-RELATED"/>
    <property type="match status" value="1"/>
</dbReference>
<comment type="caution">
    <text evidence="2">The sequence shown here is derived from an EMBL/GenBank/DDBJ whole genome shotgun (WGS) entry which is preliminary data.</text>
</comment>
<dbReference type="AlphaFoldDB" id="A0AAV7MKP8"/>
<evidence type="ECO:0000313" key="2">
    <source>
        <dbReference type="EMBL" id="KAJ1103724.1"/>
    </source>
</evidence>
<proteinExistence type="predicted"/>